<evidence type="ECO:0000313" key="2">
    <source>
        <dbReference type="EMBL" id="PHH74873.1"/>
    </source>
</evidence>
<dbReference type="EMBL" id="NJES01000248">
    <property type="protein sequence ID" value="PHH74873.1"/>
    <property type="molecule type" value="Genomic_DNA"/>
</dbReference>
<feature type="compositionally biased region" description="Basic and acidic residues" evidence="1">
    <location>
        <begin position="102"/>
        <end position="111"/>
    </location>
</feature>
<dbReference type="AlphaFoldDB" id="A0A2C5Z4V4"/>
<organism evidence="2 3">
    <name type="scientific">Ophiocordyceps camponoti-rufipedis</name>
    <dbReference type="NCBI Taxonomy" id="2004952"/>
    <lineage>
        <taxon>Eukaryota</taxon>
        <taxon>Fungi</taxon>
        <taxon>Dikarya</taxon>
        <taxon>Ascomycota</taxon>
        <taxon>Pezizomycotina</taxon>
        <taxon>Sordariomycetes</taxon>
        <taxon>Hypocreomycetidae</taxon>
        <taxon>Hypocreales</taxon>
        <taxon>Ophiocordycipitaceae</taxon>
        <taxon>Ophiocordyceps</taxon>
    </lineage>
</organism>
<name>A0A2C5Z4V4_9HYPO</name>
<sequence>MPLPSNFNDARSVLLEYFLVPTDYDKHTSYLLIHESIGGAQPEPAAARSRRRRFGARSSMLRVERLSGASLQSTVYNLYLQSPGINLSDMESRSTPGPRSRHGPDDEHSGMADDATDIG</sequence>
<dbReference type="Proteomes" id="UP000226431">
    <property type="component" value="Unassembled WGS sequence"/>
</dbReference>
<comment type="caution">
    <text evidence="2">The sequence shown here is derived from an EMBL/GenBank/DDBJ whole genome shotgun (WGS) entry which is preliminary data.</text>
</comment>
<protein>
    <submittedName>
        <fullName evidence="2">Uncharacterized protein</fullName>
    </submittedName>
</protein>
<accession>A0A2C5Z4V4</accession>
<proteinExistence type="predicted"/>
<evidence type="ECO:0000256" key="1">
    <source>
        <dbReference type="SAM" id="MobiDB-lite"/>
    </source>
</evidence>
<gene>
    <name evidence="2" type="ORF">CDD80_2782</name>
</gene>
<feature type="region of interest" description="Disordered" evidence="1">
    <location>
        <begin position="86"/>
        <end position="119"/>
    </location>
</feature>
<keyword evidence="3" id="KW-1185">Reference proteome</keyword>
<evidence type="ECO:0000313" key="3">
    <source>
        <dbReference type="Proteomes" id="UP000226431"/>
    </source>
</evidence>
<reference evidence="2 3" key="1">
    <citation type="submission" date="2017-06" db="EMBL/GenBank/DDBJ databases">
        <title>Ant-infecting Ophiocordyceps genomes reveal a high diversity of potential behavioral manipulation genes and a possible major role for enterotoxins.</title>
        <authorList>
            <person name="De Bekker C."/>
            <person name="Evans H.C."/>
            <person name="Brachmann A."/>
            <person name="Hughes D.P."/>
        </authorList>
    </citation>
    <scope>NUCLEOTIDE SEQUENCE [LARGE SCALE GENOMIC DNA]</scope>
    <source>
        <strain evidence="2 3">Map16</strain>
    </source>
</reference>